<dbReference type="InterPro" id="IPR029151">
    <property type="entry name" value="Sensor-like_sf"/>
</dbReference>
<gene>
    <name evidence="12" type="ORF">B9W14_09725</name>
</gene>
<sequence>MNGWEQGMKSKIKLSVKKLLMTFIPLFVIIPILIISTFNGIKVKDNQTRNFYDLMSASNGKISNIIADMYNNNKKTIDMLSANDDVVRLKQKPELEASMMKTFNDYIKYHKEVRVIYYGEASKTHHATSGTPAGYDPTIRPWYTKAVQDDGKVVLTDPYEDVVKPGTYVVTFAKTVKDPNTKETLGVIGQDIPLDTITKEISDIKIGSSGYAAVVDQTGTIIAHKDKKLVSKKSKDLKWLDEIIKSKDNSNIVSIDGQKYLTLKSQNTETGWLTITFVPNQELSGKIKSLIIPNIIVGLICAVLGIIISILISKYMISSIYEIMEILKRIGKGDLSVEIECKDNELKEVSMIKEEINIMKTEIVSITDKTIEVSQKLNESAKHFASVTQEVSSSAEEVSGSISQITQGASNQADHLQESLTSSENLGELVDNTLKSAENMEKTSSEANKVIEDSMKLVGDLKNNLEEGFQVNEELIKEAEELNSNSQEIVGIINNIKDIAEQTNLLALNASIEAARAGEYGKGFVVVAEEVRNLAEQSTIFAGEIEIVIGKMKNSVGMVTEKIENTKETNMNTKGNMLTVDNGFVQVEKNIDELKNHINIVVEALKNMNENKKVVITKIEEVAAISEEATAATEEVNAASEEQAANLQDISNSTEDLLLLSEELKKSISFFRRDK</sequence>
<dbReference type="InterPro" id="IPR033479">
    <property type="entry name" value="dCache_1"/>
</dbReference>
<dbReference type="Gene3D" id="1.10.287.950">
    <property type="entry name" value="Methyl-accepting chemotaxis protein"/>
    <property type="match status" value="1"/>
</dbReference>
<evidence type="ECO:0000256" key="8">
    <source>
        <dbReference type="PROSITE-ProRule" id="PRU00284"/>
    </source>
</evidence>
<comment type="subcellular location">
    <subcellularLocation>
        <location evidence="1">Cell membrane</location>
        <topology evidence="1">Multi-pass membrane protein</topology>
    </subcellularLocation>
</comment>
<keyword evidence="2" id="KW-1003">Cell membrane</keyword>
<dbReference type="Gene3D" id="3.30.450.20">
    <property type="entry name" value="PAS domain"/>
    <property type="match status" value="2"/>
</dbReference>
<dbReference type="EMBL" id="CP020953">
    <property type="protein sequence ID" value="AWI04758.1"/>
    <property type="molecule type" value="Genomic_DNA"/>
</dbReference>
<dbReference type="Pfam" id="PF02743">
    <property type="entry name" value="dCache_1"/>
    <property type="match status" value="1"/>
</dbReference>
<dbReference type="SUPFAM" id="SSF58104">
    <property type="entry name" value="Methyl-accepting chemotaxis protein (MCP) signaling domain"/>
    <property type="match status" value="1"/>
</dbReference>
<dbReference type="GO" id="GO:0006935">
    <property type="term" value="P:chemotaxis"/>
    <property type="evidence" value="ECO:0007669"/>
    <property type="project" value="UniProtKB-KW"/>
</dbReference>
<accession>A0A2U8DQ71</accession>
<dbReference type="SUPFAM" id="SSF103190">
    <property type="entry name" value="Sensory domain-like"/>
    <property type="match status" value="1"/>
</dbReference>
<evidence type="ECO:0000256" key="5">
    <source>
        <dbReference type="ARBA" id="ARBA00022989"/>
    </source>
</evidence>
<evidence type="ECO:0000259" key="11">
    <source>
        <dbReference type="PROSITE" id="PS50111"/>
    </source>
</evidence>
<evidence type="ECO:0000256" key="6">
    <source>
        <dbReference type="ARBA" id="ARBA00023136"/>
    </source>
</evidence>
<keyword evidence="7 8" id="KW-0807">Transducer</keyword>
<keyword evidence="5 10" id="KW-1133">Transmembrane helix</keyword>
<keyword evidence="4 10" id="KW-0812">Transmembrane</keyword>
<dbReference type="PANTHER" id="PTHR32089">
    <property type="entry name" value="METHYL-ACCEPTING CHEMOTAXIS PROTEIN MCPB"/>
    <property type="match status" value="1"/>
</dbReference>
<organism evidence="12 13">
    <name type="scientific">Clostridium drakei</name>
    <dbReference type="NCBI Taxonomy" id="332101"/>
    <lineage>
        <taxon>Bacteria</taxon>
        <taxon>Bacillati</taxon>
        <taxon>Bacillota</taxon>
        <taxon>Clostridia</taxon>
        <taxon>Eubacteriales</taxon>
        <taxon>Clostridiaceae</taxon>
        <taxon>Clostridium</taxon>
    </lineage>
</organism>
<keyword evidence="13" id="KW-1185">Reference proteome</keyword>
<dbReference type="Pfam" id="PF00015">
    <property type="entry name" value="MCPsignal"/>
    <property type="match status" value="1"/>
</dbReference>
<keyword evidence="6 10" id="KW-0472">Membrane</keyword>
<reference evidence="13" key="1">
    <citation type="submission" date="2017-04" db="EMBL/GenBank/DDBJ databases">
        <authorList>
            <person name="Song Y."/>
            <person name="Cho B.-K."/>
        </authorList>
    </citation>
    <scope>NUCLEOTIDE SEQUENCE [LARGE SCALE GENOMIC DNA]</scope>
    <source>
        <strain evidence="13">SL1</strain>
    </source>
</reference>
<dbReference type="KEGG" id="cdrk:B9W14_09725"/>
<dbReference type="CDD" id="cd12913">
    <property type="entry name" value="PDC1_MCP_like"/>
    <property type="match status" value="1"/>
</dbReference>
<dbReference type="OrthoDB" id="13222at2"/>
<dbReference type="GO" id="GO:0007165">
    <property type="term" value="P:signal transduction"/>
    <property type="evidence" value="ECO:0007669"/>
    <property type="project" value="UniProtKB-KW"/>
</dbReference>
<dbReference type="SMART" id="SM00283">
    <property type="entry name" value="MA"/>
    <property type="match status" value="1"/>
</dbReference>
<feature type="transmembrane region" description="Helical" evidence="10">
    <location>
        <begin position="290"/>
        <end position="312"/>
    </location>
</feature>
<dbReference type="InterPro" id="IPR004089">
    <property type="entry name" value="MCPsignal_dom"/>
</dbReference>
<proteinExistence type="predicted"/>
<feature type="domain" description="Methyl-accepting transducer" evidence="11">
    <location>
        <begin position="387"/>
        <end position="644"/>
    </location>
</feature>
<evidence type="ECO:0000256" key="3">
    <source>
        <dbReference type="ARBA" id="ARBA00022500"/>
    </source>
</evidence>
<evidence type="ECO:0000313" key="13">
    <source>
        <dbReference type="Proteomes" id="UP000244910"/>
    </source>
</evidence>
<evidence type="ECO:0000313" key="12">
    <source>
        <dbReference type="EMBL" id="AWI04758.1"/>
    </source>
</evidence>
<evidence type="ECO:0000256" key="2">
    <source>
        <dbReference type="ARBA" id="ARBA00022475"/>
    </source>
</evidence>
<protein>
    <recommendedName>
        <fullName evidence="11">Methyl-accepting transducer domain-containing protein</fullName>
    </recommendedName>
</protein>
<evidence type="ECO:0000256" key="10">
    <source>
        <dbReference type="SAM" id="Phobius"/>
    </source>
</evidence>
<dbReference type="PROSITE" id="PS50111">
    <property type="entry name" value="CHEMOTAXIS_TRANSDUC_2"/>
    <property type="match status" value="1"/>
</dbReference>
<evidence type="ECO:0000256" key="9">
    <source>
        <dbReference type="SAM" id="Coils"/>
    </source>
</evidence>
<dbReference type="AlphaFoldDB" id="A0A2U8DQ71"/>
<dbReference type="GO" id="GO:0005886">
    <property type="term" value="C:plasma membrane"/>
    <property type="evidence" value="ECO:0007669"/>
    <property type="project" value="UniProtKB-SubCell"/>
</dbReference>
<feature type="coiled-coil region" evidence="9">
    <location>
        <begin position="591"/>
        <end position="642"/>
    </location>
</feature>
<keyword evidence="9" id="KW-0175">Coiled coil</keyword>
<keyword evidence="3" id="KW-0145">Chemotaxis</keyword>
<name>A0A2U8DQ71_9CLOT</name>
<feature type="transmembrane region" description="Helical" evidence="10">
    <location>
        <begin position="20"/>
        <end position="41"/>
    </location>
</feature>
<evidence type="ECO:0000256" key="4">
    <source>
        <dbReference type="ARBA" id="ARBA00022692"/>
    </source>
</evidence>
<evidence type="ECO:0000256" key="1">
    <source>
        <dbReference type="ARBA" id="ARBA00004651"/>
    </source>
</evidence>
<dbReference type="PANTHER" id="PTHR32089:SF112">
    <property type="entry name" value="LYSOZYME-LIKE PROTEIN-RELATED"/>
    <property type="match status" value="1"/>
</dbReference>
<dbReference type="Proteomes" id="UP000244910">
    <property type="component" value="Chromosome"/>
</dbReference>
<evidence type="ECO:0000256" key="7">
    <source>
        <dbReference type="ARBA" id="ARBA00023224"/>
    </source>
</evidence>
<dbReference type="CDD" id="cd12912">
    <property type="entry name" value="PDC2_MCP_like"/>
    <property type="match status" value="1"/>
</dbReference>